<evidence type="ECO:0000313" key="1">
    <source>
        <dbReference type="EMBL" id="SFN75285.1"/>
    </source>
</evidence>
<dbReference type="Proteomes" id="UP000242869">
    <property type="component" value="Unassembled WGS sequence"/>
</dbReference>
<evidence type="ECO:0000313" key="2">
    <source>
        <dbReference type="Proteomes" id="UP000242869"/>
    </source>
</evidence>
<reference evidence="2" key="1">
    <citation type="submission" date="2016-10" db="EMBL/GenBank/DDBJ databases">
        <authorList>
            <person name="Varghese N."/>
            <person name="Submissions S."/>
        </authorList>
    </citation>
    <scope>NUCLEOTIDE SEQUENCE [LARGE SCALE GENOMIC DNA]</scope>
    <source>
        <strain evidence="2">DSM 6150</strain>
    </source>
</reference>
<dbReference type="AlphaFoldDB" id="A0A1I5BKJ5"/>
<proteinExistence type="predicted"/>
<dbReference type="RefSeq" id="WP_143086041.1">
    <property type="nucleotide sequence ID" value="NZ_FOVE01000016.1"/>
</dbReference>
<organism evidence="1 2">
    <name type="scientific">Formivibrio citricus</name>
    <dbReference type="NCBI Taxonomy" id="83765"/>
    <lineage>
        <taxon>Bacteria</taxon>
        <taxon>Pseudomonadati</taxon>
        <taxon>Pseudomonadota</taxon>
        <taxon>Betaproteobacteria</taxon>
        <taxon>Neisseriales</taxon>
        <taxon>Chitinibacteraceae</taxon>
        <taxon>Formivibrio</taxon>
    </lineage>
</organism>
<accession>A0A1I5BKJ5</accession>
<name>A0A1I5BKJ5_9NEIS</name>
<keyword evidence="2" id="KW-1185">Reference proteome</keyword>
<protein>
    <submittedName>
        <fullName evidence="1">Uncharacterized protein</fullName>
    </submittedName>
</protein>
<dbReference type="EMBL" id="FOVE01000016">
    <property type="protein sequence ID" value="SFN75285.1"/>
    <property type="molecule type" value="Genomic_DNA"/>
</dbReference>
<dbReference type="STRING" id="83765.SAMN05660284_02194"/>
<sequence>MTMPEKLEDYPFRRQELLEDRDTLLQQEIPPLEEALHEAEAALERARTAPLDTIPRRECKRMCNPCRIKDGRLDCAATKSRECVFAVEFAAFRAGTPDTPSPAEEYKAIPSPDAIRAGLVKTASRNVESLRKKLAPLYARLEQIQAELKELDAST</sequence>
<gene>
    <name evidence="1" type="ORF">SAMN05660284_02194</name>
</gene>